<feature type="transmembrane region" description="Helical" evidence="5">
    <location>
        <begin position="227"/>
        <end position="245"/>
    </location>
</feature>
<proteinExistence type="predicted"/>
<keyword evidence="3 5" id="KW-1133">Transmembrane helix</keyword>
<evidence type="ECO:0000256" key="2">
    <source>
        <dbReference type="ARBA" id="ARBA00022692"/>
    </source>
</evidence>
<evidence type="ECO:0000313" key="7">
    <source>
        <dbReference type="EMBL" id="SDN37759.1"/>
    </source>
</evidence>
<dbReference type="EMBL" id="FNIG01000004">
    <property type="protein sequence ID" value="SDN37759.1"/>
    <property type="molecule type" value="Genomic_DNA"/>
</dbReference>
<dbReference type="Pfam" id="PF12698">
    <property type="entry name" value="ABC2_membrane_3"/>
    <property type="match status" value="1"/>
</dbReference>
<feature type="transmembrane region" description="Helical" evidence="5">
    <location>
        <begin position="275"/>
        <end position="297"/>
    </location>
</feature>
<dbReference type="GO" id="GO:0140359">
    <property type="term" value="F:ABC-type transporter activity"/>
    <property type="evidence" value="ECO:0007669"/>
    <property type="project" value="InterPro"/>
</dbReference>
<dbReference type="InterPro" id="IPR013525">
    <property type="entry name" value="ABC2_TM"/>
</dbReference>
<evidence type="ECO:0000256" key="1">
    <source>
        <dbReference type="ARBA" id="ARBA00004141"/>
    </source>
</evidence>
<dbReference type="GO" id="GO:0016020">
    <property type="term" value="C:membrane"/>
    <property type="evidence" value="ECO:0007669"/>
    <property type="project" value="UniProtKB-SubCell"/>
</dbReference>
<protein>
    <submittedName>
        <fullName evidence="7">ABC-2 type transport system permease protein</fullName>
    </submittedName>
</protein>
<dbReference type="OrthoDB" id="3078158at2"/>
<keyword evidence="8" id="KW-1185">Reference proteome</keyword>
<gene>
    <name evidence="7" type="ORF">SAMN05216498_2108</name>
</gene>
<feature type="transmembrane region" description="Helical" evidence="5">
    <location>
        <begin position="401"/>
        <end position="420"/>
    </location>
</feature>
<keyword evidence="4 5" id="KW-0472">Membrane</keyword>
<keyword evidence="2 5" id="KW-0812">Transmembrane</keyword>
<dbReference type="RefSeq" id="WP_093856557.1">
    <property type="nucleotide sequence ID" value="NZ_BJVZ01000016.1"/>
</dbReference>
<evidence type="ECO:0000256" key="5">
    <source>
        <dbReference type="SAM" id="Phobius"/>
    </source>
</evidence>
<evidence type="ECO:0000256" key="3">
    <source>
        <dbReference type="ARBA" id="ARBA00022989"/>
    </source>
</evidence>
<dbReference type="PANTHER" id="PTHR43027:SF1">
    <property type="entry name" value="DOXORUBICIN RESISTANCE ABC TRANSPORTER PERMEASE PROTEIN DRRC-RELATED"/>
    <property type="match status" value="1"/>
</dbReference>
<evidence type="ECO:0000313" key="8">
    <source>
        <dbReference type="Proteomes" id="UP000199334"/>
    </source>
</evidence>
<dbReference type="Proteomes" id="UP000199334">
    <property type="component" value="Unassembled WGS sequence"/>
</dbReference>
<dbReference type="AlphaFoldDB" id="A0A1H0AWK1"/>
<feature type="transmembrane region" description="Helical" evidence="5">
    <location>
        <begin position="309"/>
        <end position="334"/>
    </location>
</feature>
<feature type="transmembrane region" description="Helical" evidence="5">
    <location>
        <begin position="20"/>
        <end position="41"/>
    </location>
</feature>
<dbReference type="InterPro" id="IPR052902">
    <property type="entry name" value="ABC-2_transporter"/>
</dbReference>
<organism evidence="7 8">
    <name type="scientific">Tenuibacillus multivorans</name>
    <dbReference type="NCBI Taxonomy" id="237069"/>
    <lineage>
        <taxon>Bacteria</taxon>
        <taxon>Bacillati</taxon>
        <taxon>Bacillota</taxon>
        <taxon>Bacilli</taxon>
        <taxon>Bacillales</taxon>
        <taxon>Bacillaceae</taxon>
        <taxon>Tenuibacillus</taxon>
    </lineage>
</organism>
<feature type="domain" description="ABC-2 type transporter transmembrane" evidence="6">
    <location>
        <begin position="21"/>
        <end position="418"/>
    </location>
</feature>
<feature type="transmembrane region" description="Helical" evidence="5">
    <location>
        <begin position="340"/>
        <end position="361"/>
    </location>
</feature>
<accession>A0A1H0AWK1</accession>
<sequence length="426" mass="46610">MLTFLKKDVLVLFRDKTELAVLLLMPLVLTAILGFALGGLMSGDGDFLNAKVAVVQEDDSEEGLERFINEVDALPIPDEAKEQMIKATESFQPASMLNEVFDSDELGDMLDVTYLNKSEAQEALEDEEISSILRLPEGFTYETLRKMILDQGEGSELIIQSGEHSTLSSGVLGDIMNGFAANLNLETAIAKAAMEEIDQSSKQTDAVNEMGQIESVSDQDPVSSLKYYTFAMAVMFALFTASTMASKAYVENYQNVFDRILLTGKHPYLYLSGKASSTTIIVFIQIAILLIISSMLFQSLSFDSFSQWMGITLITLIFALCIAAIGSLLISITIRSNSNVIPGVFSGGIVSVFAFLGGSFVPTSQLPDIIGKIGSWTPNGMAMNAYLQWSQGLGISFISPLLMRLLILTLVIWILSLLIFPRRREA</sequence>
<dbReference type="PANTHER" id="PTHR43027">
    <property type="entry name" value="DOXORUBICIN RESISTANCE ABC TRANSPORTER PERMEASE PROTEIN DRRC-RELATED"/>
    <property type="match status" value="1"/>
</dbReference>
<dbReference type="STRING" id="237069.SAMN05216498_2108"/>
<comment type="subcellular location">
    <subcellularLocation>
        <location evidence="1">Membrane</location>
        <topology evidence="1">Multi-pass membrane protein</topology>
    </subcellularLocation>
</comment>
<reference evidence="7 8" key="1">
    <citation type="submission" date="2016-10" db="EMBL/GenBank/DDBJ databases">
        <authorList>
            <person name="de Groot N.N."/>
        </authorList>
    </citation>
    <scope>NUCLEOTIDE SEQUENCE [LARGE SCALE GENOMIC DNA]</scope>
    <source>
        <strain evidence="7 8">CGMCC 1.3442</strain>
    </source>
</reference>
<evidence type="ECO:0000259" key="6">
    <source>
        <dbReference type="Pfam" id="PF12698"/>
    </source>
</evidence>
<name>A0A1H0AWK1_9BACI</name>
<evidence type="ECO:0000256" key="4">
    <source>
        <dbReference type="ARBA" id="ARBA00023136"/>
    </source>
</evidence>